<evidence type="ECO:0000313" key="3">
    <source>
        <dbReference type="Proteomes" id="UP001302806"/>
    </source>
</evidence>
<accession>A0ABY9XPW2</accession>
<dbReference type="Proteomes" id="UP001302806">
    <property type="component" value="Chromosome"/>
</dbReference>
<evidence type="ECO:0000256" key="1">
    <source>
        <dbReference type="SAM" id="SignalP"/>
    </source>
</evidence>
<organism evidence="2 3">
    <name type="scientific">Thalassobellus suaedae</name>
    <dbReference type="NCBI Taxonomy" id="3074124"/>
    <lineage>
        <taxon>Bacteria</taxon>
        <taxon>Pseudomonadati</taxon>
        <taxon>Bacteroidota</taxon>
        <taxon>Flavobacteriia</taxon>
        <taxon>Flavobacteriales</taxon>
        <taxon>Flavobacteriaceae</taxon>
        <taxon>Thalassobellus</taxon>
    </lineage>
</organism>
<proteinExistence type="predicted"/>
<protein>
    <submittedName>
        <fullName evidence="2">LamG-like jellyroll fold domain-containing protein</fullName>
    </submittedName>
</protein>
<dbReference type="SUPFAM" id="SSF49899">
    <property type="entry name" value="Concanavalin A-like lectins/glucanases"/>
    <property type="match status" value="1"/>
</dbReference>
<dbReference type="InterPro" id="IPR013320">
    <property type="entry name" value="ConA-like_dom_sf"/>
</dbReference>
<keyword evidence="1" id="KW-0732">Signal</keyword>
<gene>
    <name evidence="2" type="ORF">RHP51_12235</name>
</gene>
<reference evidence="2 3" key="1">
    <citation type="submission" date="2023-09" db="EMBL/GenBank/DDBJ databases">
        <title>Thalassobella suaedae gen. nov., sp. nov., a marine bacterium of the family Flavobacteriaceae isolated from a halophyte Suaeda japonica.</title>
        <authorList>
            <person name="Lee S.Y."/>
            <person name="Hwang C.Y."/>
        </authorList>
    </citation>
    <scope>NUCLEOTIDE SEQUENCE [LARGE SCALE GENOMIC DNA]</scope>
    <source>
        <strain evidence="2 3">HL-DH14</strain>
    </source>
</reference>
<sequence>MQKAISIILILISSSFCNAQNPILWYSLDNLSKIGGNTIEIIGNPKVIETDIGSAIEFNGIDDGLIVANNPMSGANAFTVEIIFKPYTGGGIEQRFLHFQQDDNNRILIELRNNNDNNWTLDTFIKSGSSSKALLDYSFTHNLDAWNHAALIYKDGVMQHYVNRKKS</sequence>
<evidence type="ECO:0000313" key="2">
    <source>
        <dbReference type="EMBL" id="WNH07946.1"/>
    </source>
</evidence>
<name>A0ABY9XPW2_9FLAO</name>
<feature type="chain" id="PRO_5046841879" evidence="1">
    <location>
        <begin position="20"/>
        <end position="167"/>
    </location>
</feature>
<dbReference type="EMBL" id="CP134537">
    <property type="protein sequence ID" value="WNH07946.1"/>
    <property type="molecule type" value="Genomic_DNA"/>
</dbReference>
<feature type="signal peptide" evidence="1">
    <location>
        <begin position="1"/>
        <end position="19"/>
    </location>
</feature>
<dbReference type="RefSeq" id="WP_415864761.1">
    <property type="nucleotide sequence ID" value="NZ_CP134537.1"/>
</dbReference>
<dbReference type="Gene3D" id="2.60.120.200">
    <property type="match status" value="1"/>
</dbReference>
<dbReference type="Pfam" id="PF13385">
    <property type="entry name" value="Laminin_G_3"/>
    <property type="match status" value="1"/>
</dbReference>